<dbReference type="Proteomes" id="UP001165082">
    <property type="component" value="Unassembled WGS sequence"/>
</dbReference>
<dbReference type="InterPro" id="IPR036388">
    <property type="entry name" value="WH-like_DNA-bd_sf"/>
</dbReference>
<dbReference type="GO" id="GO:0005634">
    <property type="term" value="C:nucleus"/>
    <property type="evidence" value="ECO:0007669"/>
    <property type="project" value="TreeGrafter"/>
</dbReference>
<evidence type="ECO:0000256" key="2">
    <source>
        <dbReference type="ARBA" id="ARBA00022801"/>
    </source>
</evidence>
<dbReference type="InterPro" id="IPR027417">
    <property type="entry name" value="P-loop_NTPase"/>
</dbReference>
<dbReference type="GO" id="GO:0000712">
    <property type="term" value="P:resolution of meiotic recombination intermediates"/>
    <property type="evidence" value="ECO:0007669"/>
    <property type="project" value="TreeGrafter"/>
</dbReference>
<dbReference type="Gene3D" id="1.10.10.10">
    <property type="entry name" value="Winged helix-like DNA-binding domain superfamily/Winged helix DNA-binding domain"/>
    <property type="match status" value="1"/>
</dbReference>
<organism evidence="6 7">
    <name type="scientific">Triparma retinervis</name>
    <dbReference type="NCBI Taxonomy" id="2557542"/>
    <lineage>
        <taxon>Eukaryota</taxon>
        <taxon>Sar</taxon>
        <taxon>Stramenopiles</taxon>
        <taxon>Ochrophyta</taxon>
        <taxon>Bolidophyceae</taxon>
        <taxon>Parmales</taxon>
        <taxon>Triparmaceae</taxon>
        <taxon>Triparma</taxon>
    </lineage>
</organism>
<evidence type="ECO:0000313" key="6">
    <source>
        <dbReference type="EMBL" id="GMI24993.1"/>
    </source>
</evidence>
<evidence type="ECO:0000256" key="1">
    <source>
        <dbReference type="ARBA" id="ARBA00022741"/>
    </source>
</evidence>
<dbReference type="Gene3D" id="3.40.50.300">
    <property type="entry name" value="P-loop containing nucleotide triphosphate hydrolases"/>
    <property type="match status" value="1"/>
</dbReference>
<dbReference type="SUPFAM" id="SSF52540">
    <property type="entry name" value="P-loop containing nucleoside triphosphate hydrolases"/>
    <property type="match status" value="1"/>
</dbReference>
<feature type="non-terminal residue" evidence="6">
    <location>
        <position position="118"/>
    </location>
</feature>
<accession>A0A9W7FZ10</accession>
<dbReference type="InterPro" id="IPR050474">
    <property type="entry name" value="Hel308_SKI2-like"/>
</dbReference>
<dbReference type="OrthoDB" id="79052at2759"/>
<dbReference type="InterPro" id="IPR057842">
    <property type="entry name" value="WH_MER3"/>
</dbReference>
<dbReference type="GO" id="GO:0016787">
    <property type="term" value="F:hydrolase activity"/>
    <property type="evidence" value="ECO:0007669"/>
    <property type="project" value="UniProtKB-KW"/>
</dbReference>
<evidence type="ECO:0000256" key="4">
    <source>
        <dbReference type="ARBA" id="ARBA00022840"/>
    </source>
</evidence>
<feature type="domain" description="MER3 helicase-like winged helix" evidence="5">
    <location>
        <begin position="69"/>
        <end position="116"/>
    </location>
</feature>
<dbReference type="Pfam" id="PF23445">
    <property type="entry name" value="WHD_SNRNP200"/>
    <property type="match status" value="1"/>
</dbReference>
<name>A0A9W7FZ10_9STRA</name>
<dbReference type="PANTHER" id="PTHR47961">
    <property type="entry name" value="DNA POLYMERASE THETA, PUTATIVE (AFU_ORTHOLOGUE AFUA_1G05260)-RELATED"/>
    <property type="match status" value="1"/>
</dbReference>
<dbReference type="FunFam" id="1.10.10.10:FF:000024">
    <property type="entry name" value="U5 small nuclear ribonucleoprotein helicase"/>
    <property type="match status" value="1"/>
</dbReference>
<dbReference type="EMBL" id="BRXZ01007165">
    <property type="protein sequence ID" value="GMI24993.1"/>
    <property type="molecule type" value="Genomic_DNA"/>
</dbReference>
<evidence type="ECO:0000259" key="5">
    <source>
        <dbReference type="Pfam" id="PF23445"/>
    </source>
</evidence>
<proteinExistence type="predicted"/>
<keyword evidence="1" id="KW-0547">Nucleotide-binding</keyword>
<reference evidence="6" key="1">
    <citation type="submission" date="2022-07" db="EMBL/GenBank/DDBJ databases">
        <title>Genome analysis of Parmales, a sister group of diatoms, reveals the evolutionary specialization of diatoms from phago-mixotrophs to photoautotrophs.</title>
        <authorList>
            <person name="Ban H."/>
            <person name="Sato S."/>
            <person name="Yoshikawa S."/>
            <person name="Kazumasa Y."/>
            <person name="Nakamura Y."/>
            <person name="Ichinomiya M."/>
            <person name="Saitoh K."/>
            <person name="Sato N."/>
            <person name="Blanc-Mathieu R."/>
            <person name="Endo H."/>
            <person name="Kuwata A."/>
            <person name="Ogata H."/>
        </authorList>
    </citation>
    <scope>NUCLEOTIDE SEQUENCE</scope>
</reference>
<comment type="caution">
    <text evidence="6">The sequence shown here is derived from an EMBL/GenBank/DDBJ whole genome shotgun (WGS) entry which is preliminary data.</text>
</comment>
<evidence type="ECO:0000313" key="7">
    <source>
        <dbReference type="Proteomes" id="UP001165082"/>
    </source>
</evidence>
<dbReference type="GO" id="GO:0003678">
    <property type="term" value="F:DNA helicase activity"/>
    <property type="evidence" value="ECO:0007669"/>
    <property type="project" value="TreeGrafter"/>
</dbReference>
<feature type="non-terminal residue" evidence="6">
    <location>
        <position position="1"/>
    </location>
</feature>
<dbReference type="PANTHER" id="PTHR47961:SF4">
    <property type="entry name" value="ACTIVATING SIGNAL COINTEGRATOR 1 COMPLEX SUBUNIT 3"/>
    <property type="match status" value="1"/>
</dbReference>
<keyword evidence="2" id="KW-0378">Hydrolase</keyword>
<keyword evidence="4" id="KW-0067">ATP-binding</keyword>
<keyword evidence="7" id="KW-1185">Reference proteome</keyword>
<gene>
    <name evidence="6" type="ORF">TrRE_jg10098</name>
</gene>
<keyword evidence="3" id="KW-0347">Helicase</keyword>
<protein>
    <recommendedName>
        <fullName evidence="5">MER3 helicase-like winged helix domain-containing protein</fullName>
    </recommendedName>
</protein>
<evidence type="ECO:0000256" key="3">
    <source>
        <dbReference type="ARBA" id="ARBA00022806"/>
    </source>
</evidence>
<dbReference type="GO" id="GO:0005524">
    <property type="term" value="F:ATP binding"/>
    <property type="evidence" value="ECO:0007669"/>
    <property type="project" value="UniProtKB-KW"/>
</dbReference>
<sequence length="118" mass="13348">PAHSVIIKGTQMYNPEKGRWVELSPLDIMQMLGRAGRPQFDSEGEGIIITNHSELQYYLSLMNLQLPVESQLIKVLPNHLNAEIVLGSVQSIEEAVDWLGYSYLFVRMMKNPELYGAS</sequence>
<dbReference type="AlphaFoldDB" id="A0A9W7FZ10"/>